<feature type="domain" description="Aminoglycoside phosphotransferase" evidence="1">
    <location>
        <begin position="2"/>
        <end position="56"/>
    </location>
</feature>
<dbReference type="Gene3D" id="3.90.1200.10">
    <property type="match status" value="1"/>
</dbReference>
<dbReference type="AlphaFoldDB" id="A0A5K7WZ24"/>
<organism evidence="2 3">
    <name type="scientific">Sporolactobacillus terrae</name>
    <dbReference type="NCBI Taxonomy" id="269673"/>
    <lineage>
        <taxon>Bacteria</taxon>
        <taxon>Bacillati</taxon>
        <taxon>Bacillota</taxon>
        <taxon>Bacilli</taxon>
        <taxon>Bacillales</taxon>
        <taxon>Sporolactobacillaceae</taxon>
        <taxon>Sporolactobacillus</taxon>
    </lineage>
</organism>
<dbReference type="InterPro" id="IPR002575">
    <property type="entry name" value="Aminoglycoside_PTrfase"/>
</dbReference>
<dbReference type="Pfam" id="PF01636">
    <property type="entry name" value="APH"/>
    <property type="match status" value="1"/>
</dbReference>
<protein>
    <recommendedName>
        <fullName evidence="1">Aminoglycoside phosphotransferase domain-containing protein</fullName>
    </recommendedName>
</protein>
<evidence type="ECO:0000313" key="3">
    <source>
        <dbReference type="Proteomes" id="UP000326951"/>
    </source>
</evidence>
<dbReference type="RefSeq" id="WP_028984167.1">
    <property type="nucleotide sequence ID" value="NZ_AP021853.1"/>
</dbReference>
<reference evidence="2 3" key="1">
    <citation type="submission" date="2019-09" db="EMBL/GenBank/DDBJ databases">
        <title>Complete genome sequence of Sporolactobacillus terrae 70-3.</title>
        <authorList>
            <person name="Tanaka N."/>
            <person name="Shiwa Y."/>
            <person name="Fujita N."/>
            <person name="Tanasupawat S."/>
        </authorList>
    </citation>
    <scope>NUCLEOTIDE SEQUENCE [LARGE SCALE GENOMIC DNA]</scope>
    <source>
        <strain evidence="2 3">70-3</strain>
    </source>
</reference>
<dbReference type="EMBL" id="AP021853">
    <property type="protein sequence ID" value="BBN99921.1"/>
    <property type="molecule type" value="Genomic_DNA"/>
</dbReference>
<gene>
    <name evidence="2" type="ORF">St703_26260</name>
</gene>
<dbReference type="SUPFAM" id="SSF56112">
    <property type="entry name" value="Protein kinase-like (PK-like)"/>
    <property type="match status" value="1"/>
</dbReference>
<evidence type="ECO:0000313" key="2">
    <source>
        <dbReference type="EMBL" id="BBN99921.1"/>
    </source>
</evidence>
<proteinExistence type="predicted"/>
<dbReference type="InterPro" id="IPR011009">
    <property type="entry name" value="Kinase-like_dom_sf"/>
</dbReference>
<name>A0A5K7WZ24_9BACL</name>
<accession>A0A5K7WZ24</accession>
<dbReference type="Proteomes" id="UP000326951">
    <property type="component" value="Chromosome"/>
</dbReference>
<sequence length="99" mass="11044">MHSRNIVIDAQHRVSGVIDWGDVHIGDPAIDLSLVYSFLPSCARAEFFSVYGDVSERTKALARWKAAFTTVALFVYGLDQQNEEIIAGCRESLDLILED</sequence>
<evidence type="ECO:0000259" key="1">
    <source>
        <dbReference type="Pfam" id="PF01636"/>
    </source>
</evidence>